<evidence type="ECO:0000256" key="2">
    <source>
        <dbReference type="ARBA" id="ARBA00022475"/>
    </source>
</evidence>
<evidence type="ECO:0000313" key="8">
    <source>
        <dbReference type="Proteomes" id="UP000002420"/>
    </source>
</evidence>
<dbReference type="HOGENOM" id="CLU_629710_0_0_7"/>
<keyword evidence="8" id="KW-1185">Reference proteome</keyword>
<keyword evidence="5 6" id="KW-0472">Membrane</keyword>
<feature type="transmembrane region" description="Helical" evidence="6">
    <location>
        <begin position="182"/>
        <end position="200"/>
    </location>
</feature>
<feature type="transmembrane region" description="Helical" evidence="6">
    <location>
        <begin position="266"/>
        <end position="290"/>
    </location>
</feature>
<dbReference type="InterPro" id="IPR050833">
    <property type="entry name" value="Poly_Biosynth_Transport"/>
</dbReference>
<feature type="transmembrane region" description="Helical" evidence="6">
    <location>
        <begin position="350"/>
        <end position="373"/>
    </location>
</feature>
<dbReference type="PANTHER" id="PTHR30250:SF11">
    <property type="entry name" value="O-ANTIGEN TRANSPORTER-RELATED"/>
    <property type="match status" value="1"/>
</dbReference>
<dbReference type="eggNOG" id="COG2244">
    <property type="taxonomic scope" value="Bacteria"/>
</dbReference>
<accession>B3E7E6</accession>
<feature type="transmembrane region" description="Helical" evidence="6">
    <location>
        <begin position="226"/>
        <end position="246"/>
    </location>
</feature>
<feature type="transmembrane region" description="Helical" evidence="6">
    <location>
        <begin position="311"/>
        <end position="330"/>
    </location>
</feature>
<evidence type="ECO:0000256" key="1">
    <source>
        <dbReference type="ARBA" id="ARBA00004651"/>
    </source>
</evidence>
<gene>
    <name evidence="7" type="ordered locus">Glov_2750</name>
</gene>
<protein>
    <submittedName>
        <fullName evidence="7">Polysaccharide biosynthesis protein</fullName>
    </submittedName>
</protein>
<dbReference type="InterPro" id="IPR002797">
    <property type="entry name" value="Polysacc_synth"/>
</dbReference>
<feature type="transmembrane region" description="Helical" evidence="6">
    <location>
        <begin position="97"/>
        <end position="114"/>
    </location>
</feature>
<dbReference type="AlphaFoldDB" id="B3E7E6"/>
<feature type="transmembrane region" description="Helical" evidence="6">
    <location>
        <begin position="15"/>
        <end position="33"/>
    </location>
</feature>
<sequence length="435" mass="47467">MPPLMQQILRLRGELLWVLAGHAAAFLGGLVGIKLLTRQLGASEYGHLALGLTIAGFLTTFLHNPLSNAAARFYAPYRDCGKENLYFFVLRSLHTKLLLLLILPVMVGSLLVYMAKGSVWGGLVLWGLVFGMISGVGVSFLAWQNAARDRRNATLAQIGDVWLRIGCAIFAAIFWGSGSAALGGYCVGSFLVVLWQYRMFRGQQQQQSRVAVVPQEEQVSQAQHEFVTFVLPFVGYALFTVVTLYADRWVLQLAAGTASVGIYAALFQIAASPVNLLFAIINQLMVPIIYERAGTMTSSAQRLEVRRLIMRIMLFAVICSGTGTVLTALLGRPVALLLTTTEFTRHSDLLWMLVLGLSLWQVGQLMALVGICANRPGIYLWPKAIHAFVLLGVGGYLVVSYGVNGMAAALIIASVAYLVAVGVVNFRLERLLRIN</sequence>
<feature type="transmembrane region" description="Helical" evidence="6">
    <location>
        <begin position="405"/>
        <end position="426"/>
    </location>
</feature>
<name>B3E7E6_TRIL1</name>
<feature type="transmembrane region" description="Helical" evidence="6">
    <location>
        <begin position="155"/>
        <end position="176"/>
    </location>
</feature>
<dbReference type="GO" id="GO:0005886">
    <property type="term" value="C:plasma membrane"/>
    <property type="evidence" value="ECO:0007669"/>
    <property type="project" value="UniProtKB-SubCell"/>
</dbReference>
<dbReference type="KEGG" id="glo:Glov_2750"/>
<evidence type="ECO:0000256" key="6">
    <source>
        <dbReference type="SAM" id="Phobius"/>
    </source>
</evidence>
<feature type="transmembrane region" description="Helical" evidence="6">
    <location>
        <begin position="45"/>
        <end position="62"/>
    </location>
</feature>
<dbReference type="Proteomes" id="UP000002420">
    <property type="component" value="Chromosome"/>
</dbReference>
<keyword evidence="4 6" id="KW-1133">Transmembrane helix</keyword>
<evidence type="ECO:0000256" key="5">
    <source>
        <dbReference type="ARBA" id="ARBA00023136"/>
    </source>
</evidence>
<reference evidence="7 8" key="1">
    <citation type="submission" date="2008-05" db="EMBL/GenBank/DDBJ databases">
        <title>Complete sequence of chromosome of Geobacter lovleyi SZ.</title>
        <authorList>
            <consortium name="US DOE Joint Genome Institute"/>
            <person name="Lucas S."/>
            <person name="Copeland A."/>
            <person name="Lapidus A."/>
            <person name="Glavina del Rio T."/>
            <person name="Dalin E."/>
            <person name="Tice H."/>
            <person name="Bruce D."/>
            <person name="Goodwin L."/>
            <person name="Pitluck S."/>
            <person name="Chertkov O."/>
            <person name="Meincke L."/>
            <person name="Brettin T."/>
            <person name="Detter J.C."/>
            <person name="Han C."/>
            <person name="Tapia R."/>
            <person name="Kuske C.R."/>
            <person name="Schmutz J."/>
            <person name="Larimer F."/>
            <person name="Land M."/>
            <person name="Hauser L."/>
            <person name="Kyrpides N."/>
            <person name="Mikhailova N."/>
            <person name="Sung Y."/>
            <person name="Fletcher K.E."/>
            <person name="Ritalahti K.M."/>
            <person name="Loeffler F.E."/>
            <person name="Richardson P."/>
        </authorList>
    </citation>
    <scope>NUCLEOTIDE SEQUENCE [LARGE SCALE GENOMIC DNA]</scope>
    <source>
        <strain evidence="8">ATCC BAA-1151 / DSM 17278 / SZ</strain>
    </source>
</reference>
<dbReference type="PANTHER" id="PTHR30250">
    <property type="entry name" value="PST FAMILY PREDICTED COLANIC ACID TRANSPORTER"/>
    <property type="match status" value="1"/>
</dbReference>
<evidence type="ECO:0000313" key="7">
    <source>
        <dbReference type="EMBL" id="ACD96463.1"/>
    </source>
</evidence>
<dbReference type="STRING" id="398767.Glov_2750"/>
<keyword evidence="2" id="KW-1003">Cell membrane</keyword>
<feature type="transmembrane region" description="Helical" evidence="6">
    <location>
        <begin position="380"/>
        <end position="399"/>
    </location>
</feature>
<keyword evidence="3 6" id="KW-0812">Transmembrane</keyword>
<comment type="subcellular location">
    <subcellularLocation>
        <location evidence="1">Cell membrane</location>
        <topology evidence="1">Multi-pass membrane protein</topology>
    </subcellularLocation>
</comment>
<evidence type="ECO:0000256" key="4">
    <source>
        <dbReference type="ARBA" id="ARBA00022989"/>
    </source>
</evidence>
<evidence type="ECO:0000256" key="3">
    <source>
        <dbReference type="ARBA" id="ARBA00022692"/>
    </source>
</evidence>
<dbReference type="Pfam" id="PF01943">
    <property type="entry name" value="Polysacc_synt"/>
    <property type="match status" value="1"/>
</dbReference>
<organism evidence="7 8">
    <name type="scientific">Trichlorobacter lovleyi (strain ATCC BAA-1151 / DSM 17278 / SZ)</name>
    <name type="common">Geobacter lovleyi</name>
    <dbReference type="NCBI Taxonomy" id="398767"/>
    <lineage>
        <taxon>Bacteria</taxon>
        <taxon>Pseudomonadati</taxon>
        <taxon>Thermodesulfobacteriota</taxon>
        <taxon>Desulfuromonadia</taxon>
        <taxon>Geobacterales</taxon>
        <taxon>Geobacteraceae</taxon>
        <taxon>Trichlorobacter</taxon>
    </lineage>
</organism>
<feature type="transmembrane region" description="Helical" evidence="6">
    <location>
        <begin position="120"/>
        <end position="143"/>
    </location>
</feature>
<dbReference type="EMBL" id="CP001089">
    <property type="protein sequence ID" value="ACD96463.1"/>
    <property type="molecule type" value="Genomic_DNA"/>
</dbReference>
<proteinExistence type="predicted"/>